<dbReference type="SUPFAM" id="SSF54626">
    <property type="entry name" value="Chalcone isomerase"/>
    <property type="match status" value="1"/>
</dbReference>
<dbReference type="InterPro" id="IPR016088">
    <property type="entry name" value="Chalcone_isomerase_3-sand"/>
</dbReference>
<dbReference type="PANTHER" id="PTHR47698">
    <property type="entry name" value="FATTY-ACID-BINDING PROTEIN 3, CHLOROPLASTIC"/>
    <property type="match status" value="1"/>
</dbReference>
<keyword evidence="4" id="KW-1185">Reference proteome</keyword>
<gene>
    <name evidence="3" type="ORF">CYCCA115_LOCUS12350</name>
</gene>
<sequence length="213" mass="22899">MNLKIFLLIVLLQCWSSEALKKEPRTGIVFPDPYQSKRLQKTGVRTKGPIKVYAIGQYDDTTFLLHMTYGVGAEKMTDALKDALEPRLSNKNKNGGDGSTDEELKEFEQLMLKGLPKGASKGTQLTFGTGGGKLSLQVNGKQIGTIKSKPLSKAFAGIYTDRKAVCTLKPPAVEEGAANDGEGTIDSIFGIPKKRLLTVAGAALVGSIFGTYI</sequence>
<accession>A0AAD2JHI6</accession>
<feature type="signal peptide" evidence="1">
    <location>
        <begin position="1"/>
        <end position="19"/>
    </location>
</feature>
<protein>
    <recommendedName>
        <fullName evidence="2">Chalcone isomerase domain-containing protein</fullName>
    </recommendedName>
</protein>
<dbReference type="GO" id="GO:0016872">
    <property type="term" value="F:intramolecular lyase activity"/>
    <property type="evidence" value="ECO:0007669"/>
    <property type="project" value="InterPro"/>
</dbReference>
<dbReference type="EMBL" id="CAKOGP040001759">
    <property type="protein sequence ID" value="CAJ1949957.1"/>
    <property type="molecule type" value="Genomic_DNA"/>
</dbReference>
<dbReference type="InterPro" id="IPR016087">
    <property type="entry name" value="Chalcone_isomerase"/>
</dbReference>
<dbReference type="InterPro" id="IPR036298">
    <property type="entry name" value="Chalcone_isomerase_sf"/>
</dbReference>
<evidence type="ECO:0000256" key="1">
    <source>
        <dbReference type="SAM" id="SignalP"/>
    </source>
</evidence>
<organism evidence="3 4">
    <name type="scientific">Cylindrotheca closterium</name>
    <dbReference type="NCBI Taxonomy" id="2856"/>
    <lineage>
        <taxon>Eukaryota</taxon>
        <taxon>Sar</taxon>
        <taxon>Stramenopiles</taxon>
        <taxon>Ochrophyta</taxon>
        <taxon>Bacillariophyta</taxon>
        <taxon>Bacillariophyceae</taxon>
        <taxon>Bacillariophycidae</taxon>
        <taxon>Bacillariales</taxon>
        <taxon>Bacillariaceae</taxon>
        <taxon>Cylindrotheca</taxon>
    </lineage>
</organism>
<name>A0AAD2JHI6_9STRA</name>
<evidence type="ECO:0000313" key="3">
    <source>
        <dbReference type="EMBL" id="CAJ1949957.1"/>
    </source>
</evidence>
<dbReference type="AlphaFoldDB" id="A0AAD2JHI6"/>
<feature type="chain" id="PRO_5042047486" description="Chalcone isomerase domain-containing protein" evidence="1">
    <location>
        <begin position="20"/>
        <end position="213"/>
    </location>
</feature>
<proteinExistence type="predicted"/>
<dbReference type="Pfam" id="PF16036">
    <property type="entry name" value="Chalcone_3"/>
    <property type="match status" value="1"/>
</dbReference>
<evidence type="ECO:0000259" key="2">
    <source>
        <dbReference type="Pfam" id="PF16036"/>
    </source>
</evidence>
<dbReference type="Proteomes" id="UP001295423">
    <property type="component" value="Unassembled WGS sequence"/>
</dbReference>
<dbReference type="Gene3D" id="3.50.70.10">
    <property type="match status" value="1"/>
</dbReference>
<evidence type="ECO:0000313" key="4">
    <source>
        <dbReference type="Proteomes" id="UP001295423"/>
    </source>
</evidence>
<comment type="caution">
    <text evidence="3">The sequence shown here is derived from an EMBL/GenBank/DDBJ whole genome shotgun (WGS) entry which is preliminary data.</text>
</comment>
<feature type="domain" description="Chalcone isomerase" evidence="2">
    <location>
        <begin position="41"/>
        <end position="163"/>
    </location>
</feature>
<keyword evidence="1" id="KW-0732">Signal</keyword>
<reference evidence="3" key="1">
    <citation type="submission" date="2023-08" db="EMBL/GenBank/DDBJ databases">
        <authorList>
            <person name="Audoor S."/>
            <person name="Bilcke G."/>
        </authorList>
    </citation>
    <scope>NUCLEOTIDE SEQUENCE</scope>
</reference>
<dbReference type="PANTHER" id="PTHR47698:SF2">
    <property type="entry name" value="FATTY-ACID-BINDING PROTEIN 3, CHLOROPLASTIC"/>
    <property type="match status" value="1"/>
</dbReference>